<evidence type="ECO:0000313" key="2">
    <source>
        <dbReference type="EMBL" id="PZQ52396.1"/>
    </source>
</evidence>
<organism evidence="2 3">
    <name type="scientific">Rhodovulum sulfidophilum</name>
    <name type="common">Rhodobacter sulfidophilus</name>
    <dbReference type="NCBI Taxonomy" id="35806"/>
    <lineage>
        <taxon>Bacteria</taxon>
        <taxon>Pseudomonadati</taxon>
        <taxon>Pseudomonadota</taxon>
        <taxon>Alphaproteobacteria</taxon>
        <taxon>Rhodobacterales</taxon>
        <taxon>Paracoccaceae</taxon>
        <taxon>Rhodovulum</taxon>
    </lineage>
</organism>
<gene>
    <name evidence="2" type="ORF">DI556_01685</name>
</gene>
<dbReference type="Gene3D" id="3.90.550.10">
    <property type="entry name" value="Spore Coat Polysaccharide Biosynthesis Protein SpsA, Chain A"/>
    <property type="match status" value="1"/>
</dbReference>
<reference evidence="2 3" key="1">
    <citation type="submission" date="2017-08" db="EMBL/GenBank/DDBJ databases">
        <title>Infants hospitalized years apart are colonized by the same room-sourced microbial strains.</title>
        <authorList>
            <person name="Brooks B."/>
            <person name="Olm M.R."/>
            <person name="Firek B.A."/>
            <person name="Baker R."/>
            <person name="Thomas B.C."/>
            <person name="Morowitz M.J."/>
            <person name="Banfield J.F."/>
        </authorList>
    </citation>
    <scope>NUCLEOTIDE SEQUENCE [LARGE SCALE GENOMIC DNA]</scope>
    <source>
        <strain evidence="2">S2_005_002_R2_34</strain>
    </source>
</reference>
<dbReference type="EMBL" id="QFPW01000001">
    <property type="protein sequence ID" value="PZQ52396.1"/>
    <property type="molecule type" value="Genomic_DNA"/>
</dbReference>
<evidence type="ECO:0000313" key="3">
    <source>
        <dbReference type="Proteomes" id="UP000249185"/>
    </source>
</evidence>
<dbReference type="AlphaFoldDB" id="A0A2W5NFX0"/>
<sequence>MSMADTERRGAGVLFAASGAVHVAAARAAAASVRASNPGLPIAIFSDAPEPGPEFDHVVLLEKGRARSKVDSLFRTPFEHTLYLDTDTRVRGDLADMFRLLERFDLAVAQVTRAYKDTYRKSWKADVPDAFPQHNGGVILYRASPVALDFLRDWQANYDEAGVVGDQMTFRDLLWRSDLRFCVLPERYNLRRYSPFERLFSNRPEPVILHMNRFNPKKRKWIHRLLDPVLGA</sequence>
<dbReference type="Pfam" id="PF03407">
    <property type="entry name" value="Nucleotid_trans"/>
    <property type="match status" value="1"/>
</dbReference>
<proteinExistence type="predicted"/>
<evidence type="ECO:0000259" key="1">
    <source>
        <dbReference type="Pfam" id="PF03407"/>
    </source>
</evidence>
<dbReference type="Proteomes" id="UP000249185">
    <property type="component" value="Unassembled WGS sequence"/>
</dbReference>
<feature type="domain" description="Nucleotide-diphospho-sugar transferase" evidence="1">
    <location>
        <begin position="82"/>
        <end position="215"/>
    </location>
</feature>
<protein>
    <recommendedName>
        <fullName evidence="1">Nucleotide-diphospho-sugar transferase domain-containing protein</fullName>
    </recommendedName>
</protein>
<accession>A0A2W5NFX0</accession>
<dbReference type="SUPFAM" id="SSF53448">
    <property type="entry name" value="Nucleotide-diphospho-sugar transferases"/>
    <property type="match status" value="1"/>
</dbReference>
<dbReference type="InterPro" id="IPR005069">
    <property type="entry name" value="Nucl-diP-sugar_transferase"/>
</dbReference>
<name>A0A2W5NFX0_RHOSU</name>
<comment type="caution">
    <text evidence="2">The sequence shown here is derived from an EMBL/GenBank/DDBJ whole genome shotgun (WGS) entry which is preliminary data.</text>
</comment>
<dbReference type="InterPro" id="IPR029044">
    <property type="entry name" value="Nucleotide-diphossugar_trans"/>
</dbReference>